<dbReference type="Pfam" id="PF12672">
    <property type="entry name" value="DUF3793"/>
    <property type="match status" value="1"/>
</dbReference>
<dbReference type="Proteomes" id="UP001454489">
    <property type="component" value="Unassembled WGS sequence"/>
</dbReference>
<keyword evidence="2" id="KW-1185">Reference proteome</keyword>
<dbReference type="InterPro" id="IPR024523">
    <property type="entry name" value="DUF3793"/>
</dbReference>
<evidence type="ECO:0000313" key="1">
    <source>
        <dbReference type="EMBL" id="MEQ2556287.1"/>
    </source>
</evidence>
<gene>
    <name evidence="1" type="ORF">WMO43_00115</name>
</gene>
<accession>A0ABV1H9A7</accession>
<protein>
    <submittedName>
        <fullName evidence="1">DUF3793 family protein</fullName>
    </submittedName>
</protein>
<organism evidence="1 2">
    <name type="scientific">Maccoyibacter intestinihominis</name>
    <dbReference type="NCBI Taxonomy" id="3133499"/>
    <lineage>
        <taxon>Bacteria</taxon>
        <taxon>Bacillati</taxon>
        <taxon>Bacillota</taxon>
        <taxon>Clostridia</taxon>
        <taxon>Lachnospirales</taxon>
        <taxon>Lachnospiraceae</taxon>
        <taxon>Maccoyibacter</taxon>
    </lineage>
</organism>
<reference evidence="1 2" key="1">
    <citation type="submission" date="2024-03" db="EMBL/GenBank/DDBJ databases">
        <title>Human intestinal bacterial collection.</title>
        <authorList>
            <person name="Pauvert C."/>
            <person name="Hitch T.C.A."/>
            <person name="Clavel T."/>
        </authorList>
    </citation>
    <scope>NUCLEOTIDE SEQUENCE [LARGE SCALE GENOMIC DNA]</scope>
    <source>
        <strain evidence="1 2">CLA-AA-H185</strain>
    </source>
</reference>
<proteinExistence type="predicted"/>
<name>A0ABV1H9A7_9FIRM</name>
<dbReference type="EMBL" id="JBBMEX010000001">
    <property type="protein sequence ID" value="MEQ2556287.1"/>
    <property type="molecule type" value="Genomic_DNA"/>
</dbReference>
<sequence length="193" mass="22655">MSKEVFQLVGEMDREDLQTQLALQCAPLLMGIKMSNLLIVPNRNVLDVYELFKDTCISVEMIYMSEQKTMFLLYRREELDIYLESATTKEVMELFGYRGMTPVEIRRELIHRYEKYAEGNGMFPHEMGVLLGYPTEDVLGFIENQGKNYLYAGYWKVYGNLMETKALFEEYNKAKEHVITMVSQGIEIRRILK</sequence>
<evidence type="ECO:0000313" key="2">
    <source>
        <dbReference type="Proteomes" id="UP001454489"/>
    </source>
</evidence>
<comment type="caution">
    <text evidence="1">The sequence shown here is derived from an EMBL/GenBank/DDBJ whole genome shotgun (WGS) entry which is preliminary data.</text>
</comment>
<dbReference type="RefSeq" id="WP_353529272.1">
    <property type="nucleotide sequence ID" value="NZ_JBBMEX010000001.1"/>
</dbReference>